<dbReference type="Proteomes" id="UP001595793">
    <property type="component" value="Unassembled WGS sequence"/>
</dbReference>
<comment type="caution">
    <text evidence="1">The sequence shown here is derived from an EMBL/GenBank/DDBJ whole genome shotgun (WGS) entry which is preliminary data.</text>
</comment>
<evidence type="ECO:0008006" key="3">
    <source>
        <dbReference type="Google" id="ProtNLM"/>
    </source>
</evidence>
<evidence type="ECO:0000313" key="2">
    <source>
        <dbReference type="Proteomes" id="UP001595793"/>
    </source>
</evidence>
<dbReference type="SUPFAM" id="SSF49899">
    <property type="entry name" value="Concanavalin A-like lectins/glucanases"/>
    <property type="match status" value="1"/>
</dbReference>
<dbReference type="RefSeq" id="WP_290230782.1">
    <property type="nucleotide sequence ID" value="NZ_JAUFPZ010000002.1"/>
</dbReference>
<evidence type="ECO:0000313" key="1">
    <source>
        <dbReference type="EMBL" id="MFC4029603.1"/>
    </source>
</evidence>
<accession>A0ABV8HCA9</accession>
<reference evidence="2" key="1">
    <citation type="journal article" date="2019" name="Int. J. Syst. Evol. Microbiol.">
        <title>The Global Catalogue of Microorganisms (GCM) 10K type strain sequencing project: providing services to taxonomists for standard genome sequencing and annotation.</title>
        <authorList>
            <consortium name="The Broad Institute Genomics Platform"/>
            <consortium name="The Broad Institute Genome Sequencing Center for Infectious Disease"/>
            <person name="Wu L."/>
            <person name="Ma J."/>
        </authorList>
    </citation>
    <scope>NUCLEOTIDE SEQUENCE [LARGE SCALE GENOMIC DNA]</scope>
    <source>
        <strain evidence="2">CECT 9128</strain>
    </source>
</reference>
<proteinExistence type="predicted"/>
<dbReference type="Gene3D" id="2.60.120.200">
    <property type="match status" value="1"/>
</dbReference>
<keyword evidence="2" id="KW-1185">Reference proteome</keyword>
<sequence>MRSSLGFKKYVFYLSSRVDHLDENIIAGLFTHKTDSQEIDIEFSRWADPENQNAQFAVQPSSKAENKERFDMDMESNTSTHFFDWKPDQITFASYRGHTLEPEASDIYSTWNYTDENIPPENNERLKINLWLFRGAAPVNGTGGELIIDRVEVY</sequence>
<dbReference type="InterPro" id="IPR013320">
    <property type="entry name" value="ConA-like_dom_sf"/>
</dbReference>
<protein>
    <recommendedName>
        <fullName evidence="3">GH16 domain-containing protein</fullName>
    </recommendedName>
</protein>
<name>A0ABV8HCA9_9FLAO</name>
<organism evidence="1 2">
    <name type="scientific">Zunongwangia endophytica</name>
    <dbReference type="NCBI Taxonomy" id="1808945"/>
    <lineage>
        <taxon>Bacteria</taxon>
        <taxon>Pseudomonadati</taxon>
        <taxon>Bacteroidota</taxon>
        <taxon>Flavobacteriia</taxon>
        <taxon>Flavobacteriales</taxon>
        <taxon>Flavobacteriaceae</taxon>
        <taxon>Zunongwangia</taxon>
    </lineage>
</organism>
<dbReference type="EMBL" id="JBHSAS010000033">
    <property type="protein sequence ID" value="MFC4029603.1"/>
    <property type="molecule type" value="Genomic_DNA"/>
</dbReference>
<gene>
    <name evidence="1" type="ORF">ACFOS1_19455</name>
</gene>